<dbReference type="KEGG" id="sgra:EX895_001146"/>
<evidence type="ECO:0008006" key="5">
    <source>
        <dbReference type="Google" id="ProtNLM"/>
    </source>
</evidence>
<dbReference type="PANTHER" id="PTHR12111">
    <property type="entry name" value="SPLICING FACTOR YJU2"/>
    <property type="match status" value="1"/>
</dbReference>
<feature type="compositionally biased region" description="Basic and acidic residues" evidence="2">
    <location>
        <begin position="225"/>
        <end position="237"/>
    </location>
</feature>
<evidence type="ECO:0000313" key="4">
    <source>
        <dbReference type="Proteomes" id="UP000306050"/>
    </source>
</evidence>
<evidence type="ECO:0000256" key="2">
    <source>
        <dbReference type="SAM" id="MobiDB-lite"/>
    </source>
</evidence>
<dbReference type="EMBL" id="SRRM01000003">
    <property type="protein sequence ID" value="TKY89849.1"/>
    <property type="molecule type" value="Genomic_DNA"/>
</dbReference>
<feature type="region of interest" description="Disordered" evidence="2">
    <location>
        <begin position="214"/>
        <end position="265"/>
    </location>
</feature>
<name>A0A4V6EU98_9BASI</name>
<dbReference type="GeneID" id="40724041"/>
<dbReference type="AlphaFoldDB" id="A0A4V6EU98"/>
<dbReference type="InterPro" id="IPR007590">
    <property type="entry name" value="Saf4/Yju2"/>
</dbReference>
<dbReference type="OrthoDB" id="360327at2759"/>
<gene>
    <name evidence="3" type="ORF">EX895_001146</name>
</gene>
<organism evidence="3 4">
    <name type="scientific">Sporisorium graminicola</name>
    <dbReference type="NCBI Taxonomy" id="280036"/>
    <lineage>
        <taxon>Eukaryota</taxon>
        <taxon>Fungi</taxon>
        <taxon>Dikarya</taxon>
        <taxon>Basidiomycota</taxon>
        <taxon>Ustilaginomycotina</taxon>
        <taxon>Ustilaginomycetes</taxon>
        <taxon>Ustilaginales</taxon>
        <taxon>Ustilaginaceae</taxon>
        <taxon>Sporisorium</taxon>
    </lineage>
</organism>
<dbReference type="GO" id="GO:0071014">
    <property type="term" value="C:post-mRNA release spliceosomal complex"/>
    <property type="evidence" value="ECO:0007669"/>
    <property type="project" value="TreeGrafter"/>
</dbReference>
<dbReference type="Proteomes" id="UP000306050">
    <property type="component" value="Chromosome SGRAM_10"/>
</dbReference>
<accession>A0A4V6EU98</accession>
<feature type="region of interest" description="Disordered" evidence="2">
    <location>
        <begin position="117"/>
        <end position="140"/>
    </location>
</feature>
<dbReference type="RefSeq" id="XP_029741834.1">
    <property type="nucleotide sequence ID" value="XM_029881746.1"/>
</dbReference>
<dbReference type="GO" id="GO:0000398">
    <property type="term" value="P:mRNA splicing, via spliceosome"/>
    <property type="evidence" value="ECO:0007669"/>
    <property type="project" value="InterPro"/>
</dbReference>
<feature type="region of interest" description="Disordered" evidence="2">
    <location>
        <begin position="1"/>
        <end position="24"/>
    </location>
</feature>
<keyword evidence="4" id="KW-1185">Reference proteome</keyword>
<feature type="region of interest" description="Disordered" evidence="2">
    <location>
        <begin position="277"/>
        <end position="307"/>
    </location>
</feature>
<dbReference type="PANTHER" id="PTHR12111:SF2">
    <property type="entry name" value="SPLICING FACTOR YJU2B-RELATED"/>
    <property type="match status" value="1"/>
</dbReference>
<sequence length="307" mass="34887">MQGFNMGRYRPPDADPRTASFNATRHPLGKRARHLASHGILTVRFELPFHVFCLSCSSHIAQGVRFNADKKQEGEYLSTKIWGFTCKCPHCSSKFEIRTDPQHAQYVVEYGVKKQNQEWEPEENGGHPVFDTQKRTDDGGRDAFAQVDKQTKESAKAKQREQRVQELLNAQEQWSDPYSRNAQLRKTFRKDKRKRVEQLESDLQVKQRIGWNHDKQLLDTSPATAERDRQAWRDAKGSSRASTSSKKVIEAGSSNKGGSKATSAAQRLRATLVANTIKKKDPFLSQMQAQRQSRSSTSSPRSSSNHI</sequence>
<proteinExistence type="inferred from homology"/>
<protein>
    <recommendedName>
        <fullName evidence="5">Splicing factor YJU2</fullName>
    </recommendedName>
</protein>
<feature type="compositionally biased region" description="Polar residues" evidence="2">
    <location>
        <begin position="239"/>
        <end position="265"/>
    </location>
</feature>
<evidence type="ECO:0000313" key="3">
    <source>
        <dbReference type="EMBL" id="TKY89849.1"/>
    </source>
</evidence>
<dbReference type="GO" id="GO:0005684">
    <property type="term" value="C:U2-type spliceosomal complex"/>
    <property type="evidence" value="ECO:0007669"/>
    <property type="project" value="TreeGrafter"/>
</dbReference>
<reference evidence="3 4" key="1">
    <citation type="submission" date="2019-05" db="EMBL/GenBank/DDBJ databases">
        <title>Sporisorium graminicola CBS 10092 draft sequencing and annotation.</title>
        <authorList>
            <person name="Solano-Gonzalez S."/>
            <person name="Caddick M.X."/>
            <person name="Darby A."/>
        </authorList>
    </citation>
    <scope>NUCLEOTIDE SEQUENCE [LARGE SCALE GENOMIC DNA]</scope>
    <source>
        <strain evidence="3 4">CBS 10092</strain>
    </source>
</reference>
<dbReference type="Pfam" id="PF04502">
    <property type="entry name" value="Saf4_Yju2"/>
    <property type="match status" value="1"/>
</dbReference>
<feature type="compositionally biased region" description="Low complexity" evidence="2">
    <location>
        <begin position="285"/>
        <end position="307"/>
    </location>
</feature>
<comment type="caution">
    <text evidence="3">The sequence shown here is derived from an EMBL/GenBank/DDBJ whole genome shotgun (WGS) entry which is preliminary data.</text>
</comment>
<comment type="similarity">
    <text evidence="1">Belongs to the CWC16 family.</text>
</comment>
<evidence type="ECO:0000256" key="1">
    <source>
        <dbReference type="ARBA" id="ARBA00005595"/>
    </source>
</evidence>